<evidence type="ECO:0000313" key="11">
    <source>
        <dbReference type="EMBL" id="KAL1509805.1"/>
    </source>
</evidence>
<dbReference type="Proteomes" id="UP001566132">
    <property type="component" value="Unassembled WGS sequence"/>
</dbReference>
<dbReference type="PANTHER" id="PTHR23421">
    <property type="entry name" value="BETA-GALACTOSIDASE RELATED"/>
    <property type="match status" value="1"/>
</dbReference>
<keyword evidence="12" id="KW-1185">Reference proteome</keyword>
<dbReference type="AlphaFoldDB" id="A0ABD1F3G8"/>
<proteinExistence type="inferred from homology"/>
<feature type="domain" description="Beta-galactosidase 1-like first all-beta" evidence="9">
    <location>
        <begin position="435"/>
        <end position="554"/>
    </location>
</feature>
<evidence type="ECO:0000256" key="4">
    <source>
        <dbReference type="PIRSR" id="PIRSR006336-1"/>
    </source>
</evidence>
<comment type="similarity">
    <text evidence="1 6">Belongs to the glycosyl hydrolase 35 family.</text>
</comment>
<dbReference type="SUPFAM" id="SSF49785">
    <property type="entry name" value="Galactose-binding domain-like"/>
    <property type="match status" value="1"/>
</dbReference>
<accession>A0ABD1F3G8</accession>
<dbReference type="SUPFAM" id="SSF51445">
    <property type="entry name" value="(Trans)glycosidases"/>
    <property type="match status" value="1"/>
</dbReference>
<dbReference type="PIRSF" id="PIRSF006336">
    <property type="entry name" value="B-gal"/>
    <property type="match status" value="1"/>
</dbReference>
<feature type="domain" description="Beta-galactosidase galactose-binding" evidence="10">
    <location>
        <begin position="575"/>
        <end position="635"/>
    </location>
</feature>
<feature type="signal peptide" evidence="7">
    <location>
        <begin position="1"/>
        <end position="19"/>
    </location>
</feature>
<sequence length="661" mass="75225">MAHWLLIIFLALFHHQAHSQEELPTNYEYYTNNGIVSGLSANQSDFLLNGKNITILSGAFHYFRVHPNYWRDRLRNMRAAGLNTIETYVPWNLHEPYSGVYDFGNGSSDFEEFLDVEKFIKLAQEEDLFVLLRPGPYICSEWEFGGLPAWLLGIPDIKLRTNDSIYLSYVSRYFEKLFKIIAPLQFPNGGPIIALQVENEYGNTWNIDADYLKSLAKIYRDNGITELLYTSDPVLGVGVQGALLGELLVTANFNSNAKGNLDYLKSVQPDKPIMTMEYWSGWFDHYTENHTNNLVPLSRYRTVLEDILSYPSSVNIYMFVGSTNWGFTNGAGDATYGLNNSGLQPTITSYDYDGPITEQGQLTSKFNATAELLLKYNPVKTQLPEPVPALDPIKYNSIEIKEQILLSELIDEYPSKIQSSNIIPMEKLPINNNSGQTFGYIVYRKSQLDLNAGAVLKITGYVRDHVLVLLNGKLLNPILQGISDLDGFGFWRLENSTIILTNETVKNATLDLVVENNARNNFGNLDQFQQYKGLIDNVLIDETILTDWELVPLEFRRSWNQQLKGWHNITNRNVPSLYRVTFNVSSVPVRDTFVNVQFWTKGILIINGFVLGRIFVVGPQQSLYLPAGLLQEGQNEIIVFEHFSAPTHLEFSEEMIYGLHY</sequence>
<evidence type="ECO:0000256" key="6">
    <source>
        <dbReference type="RuleBase" id="RU003679"/>
    </source>
</evidence>
<feature type="active site" description="Proton donor" evidence="4">
    <location>
        <position position="200"/>
    </location>
</feature>
<dbReference type="Pfam" id="PF21317">
    <property type="entry name" value="BetaGal_ABD_1"/>
    <property type="match status" value="1"/>
</dbReference>
<dbReference type="InterPro" id="IPR017853">
    <property type="entry name" value="GH"/>
</dbReference>
<dbReference type="EMBL" id="JBDJPC010000003">
    <property type="protein sequence ID" value="KAL1509805.1"/>
    <property type="molecule type" value="Genomic_DNA"/>
</dbReference>
<evidence type="ECO:0000259" key="8">
    <source>
        <dbReference type="Pfam" id="PF01301"/>
    </source>
</evidence>
<feature type="chain" id="PRO_5044862281" description="Beta-galactosidase" evidence="7">
    <location>
        <begin position="20"/>
        <end position="661"/>
    </location>
</feature>
<comment type="caution">
    <text evidence="11">The sequence shown here is derived from an EMBL/GenBank/DDBJ whole genome shotgun (WGS) entry which is preliminary data.</text>
</comment>
<name>A0ABD1F3G8_HYPHA</name>
<gene>
    <name evidence="11" type="ORF">ABEB36_004486</name>
</gene>
<dbReference type="Pfam" id="PF01301">
    <property type="entry name" value="Glyco_hydro_35"/>
    <property type="match status" value="1"/>
</dbReference>
<reference evidence="11 12" key="1">
    <citation type="submission" date="2024-05" db="EMBL/GenBank/DDBJ databases">
        <title>Genetic variation in Jamaican populations of the coffee berry borer (Hypothenemus hampei).</title>
        <authorList>
            <person name="Errbii M."/>
            <person name="Myrie A."/>
        </authorList>
    </citation>
    <scope>NUCLEOTIDE SEQUENCE [LARGE SCALE GENOMIC DNA]</scope>
    <source>
        <strain evidence="11">JA-Hopewell-2020-01-JO</strain>
        <tissue evidence="11">Whole body</tissue>
    </source>
</reference>
<dbReference type="InterPro" id="IPR031330">
    <property type="entry name" value="Gly_Hdrlase_35_cat"/>
</dbReference>
<comment type="catalytic activity">
    <reaction evidence="5">
        <text>Hydrolysis of terminal non-reducing beta-D-galactose residues in beta-D-galactosides.</text>
        <dbReference type="EC" id="3.2.1.23"/>
    </reaction>
</comment>
<dbReference type="EC" id="3.2.1.23" evidence="5"/>
<dbReference type="GO" id="GO:0004565">
    <property type="term" value="F:beta-galactosidase activity"/>
    <property type="evidence" value="ECO:0007669"/>
    <property type="project" value="UniProtKB-EC"/>
</dbReference>
<evidence type="ECO:0000256" key="1">
    <source>
        <dbReference type="ARBA" id="ARBA00009809"/>
    </source>
</evidence>
<feature type="active site" description="Nucleophile" evidence="4">
    <location>
        <position position="277"/>
    </location>
</feature>
<evidence type="ECO:0000256" key="5">
    <source>
        <dbReference type="RuleBase" id="RU000675"/>
    </source>
</evidence>
<dbReference type="FunFam" id="3.20.20.80:FF:000115">
    <property type="entry name" value="Beta-galactosidase"/>
    <property type="match status" value="1"/>
</dbReference>
<dbReference type="Gene3D" id="2.60.120.260">
    <property type="entry name" value="Galactose-binding domain-like"/>
    <property type="match status" value="2"/>
</dbReference>
<dbReference type="FunFam" id="2.60.120.260:FF:000049">
    <property type="entry name" value="Beta-galactosidase"/>
    <property type="match status" value="1"/>
</dbReference>
<dbReference type="InterPro" id="IPR001944">
    <property type="entry name" value="Glycoside_Hdrlase_35"/>
</dbReference>
<protein>
    <recommendedName>
        <fullName evidence="5">Beta-galactosidase</fullName>
        <ecNumber evidence="5">3.2.1.23</ecNumber>
    </recommendedName>
</protein>
<dbReference type="PRINTS" id="PR00742">
    <property type="entry name" value="GLHYDRLASE35"/>
</dbReference>
<evidence type="ECO:0000256" key="2">
    <source>
        <dbReference type="ARBA" id="ARBA00022801"/>
    </source>
</evidence>
<keyword evidence="7" id="KW-0732">Signal</keyword>
<evidence type="ECO:0000259" key="10">
    <source>
        <dbReference type="Pfam" id="PF21467"/>
    </source>
</evidence>
<dbReference type="Pfam" id="PF21467">
    <property type="entry name" value="BetaGal_gal-bd"/>
    <property type="match status" value="1"/>
</dbReference>
<dbReference type="InterPro" id="IPR026283">
    <property type="entry name" value="B-gal_1-like"/>
</dbReference>
<evidence type="ECO:0000256" key="7">
    <source>
        <dbReference type="SAM" id="SignalP"/>
    </source>
</evidence>
<evidence type="ECO:0000259" key="9">
    <source>
        <dbReference type="Pfam" id="PF21317"/>
    </source>
</evidence>
<dbReference type="Gene3D" id="3.20.20.80">
    <property type="entry name" value="Glycosidases"/>
    <property type="match status" value="1"/>
</dbReference>
<keyword evidence="2 5" id="KW-0378">Hydrolase</keyword>
<evidence type="ECO:0000256" key="3">
    <source>
        <dbReference type="ARBA" id="ARBA00023295"/>
    </source>
</evidence>
<evidence type="ECO:0000313" key="12">
    <source>
        <dbReference type="Proteomes" id="UP001566132"/>
    </source>
</evidence>
<dbReference type="InterPro" id="IPR048913">
    <property type="entry name" value="BetaGal_gal-bd"/>
</dbReference>
<feature type="domain" description="Glycoside hydrolase 35 catalytic" evidence="8">
    <location>
        <begin position="46"/>
        <end position="373"/>
    </location>
</feature>
<dbReference type="InterPro" id="IPR048912">
    <property type="entry name" value="BetaGal1-like_ABD1"/>
</dbReference>
<dbReference type="InterPro" id="IPR008979">
    <property type="entry name" value="Galactose-bd-like_sf"/>
</dbReference>
<organism evidence="11 12">
    <name type="scientific">Hypothenemus hampei</name>
    <name type="common">Coffee berry borer</name>
    <dbReference type="NCBI Taxonomy" id="57062"/>
    <lineage>
        <taxon>Eukaryota</taxon>
        <taxon>Metazoa</taxon>
        <taxon>Ecdysozoa</taxon>
        <taxon>Arthropoda</taxon>
        <taxon>Hexapoda</taxon>
        <taxon>Insecta</taxon>
        <taxon>Pterygota</taxon>
        <taxon>Neoptera</taxon>
        <taxon>Endopterygota</taxon>
        <taxon>Coleoptera</taxon>
        <taxon>Polyphaga</taxon>
        <taxon>Cucujiformia</taxon>
        <taxon>Curculionidae</taxon>
        <taxon>Scolytinae</taxon>
        <taxon>Hypothenemus</taxon>
    </lineage>
</organism>
<dbReference type="PROSITE" id="PS01182">
    <property type="entry name" value="GLYCOSYL_HYDROL_F35"/>
    <property type="match status" value="1"/>
</dbReference>
<keyword evidence="3 5" id="KW-0326">Glycosidase</keyword>
<dbReference type="InterPro" id="IPR019801">
    <property type="entry name" value="Glyco_hydro_35_CS"/>
</dbReference>